<dbReference type="Gene3D" id="3.40.50.980">
    <property type="match status" value="2"/>
</dbReference>
<dbReference type="PANTHER" id="PTHR45527:SF1">
    <property type="entry name" value="FATTY ACID SYNTHASE"/>
    <property type="match status" value="1"/>
</dbReference>
<dbReference type="Pfam" id="PF00501">
    <property type="entry name" value="AMP-binding"/>
    <property type="match status" value="2"/>
</dbReference>
<dbReference type="SUPFAM" id="SSF56801">
    <property type="entry name" value="Acetyl-CoA synthetase-like"/>
    <property type="match status" value="2"/>
</dbReference>
<organism evidence="6 7">
    <name type="scientific">Actinocrispum wychmicini</name>
    <dbReference type="NCBI Taxonomy" id="1213861"/>
    <lineage>
        <taxon>Bacteria</taxon>
        <taxon>Bacillati</taxon>
        <taxon>Actinomycetota</taxon>
        <taxon>Actinomycetes</taxon>
        <taxon>Pseudonocardiales</taxon>
        <taxon>Pseudonocardiaceae</taxon>
        <taxon>Actinocrispum</taxon>
    </lineage>
</organism>
<dbReference type="Pfam" id="PF00668">
    <property type="entry name" value="Condensation"/>
    <property type="match status" value="1"/>
</dbReference>
<evidence type="ECO:0000313" key="7">
    <source>
        <dbReference type="Proteomes" id="UP000295680"/>
    </source>
</evidence>
<dbReference type="PROSITE" id="PS50075">
    <property type="entry name" value="CARRIER"/>
    <property type="match status" value="2"/>
</dbReference>
<dbReference type="GO" id="GO:0044550">
    <property type="term" value="P:secondary metabolite biosynthetic process"/>
    <property type="evidence" value="ECO:0007669"/>
    <property type="project" value="TreeGrafter"/>
</dbReference>
<dbReference type="SUPFAM" id="SSF52777">
    <property type="entry name" value="CoA-dependent acyltransferases"/>
    <property type="match status" value="2"/>
</dbReference>
<dbReference type="InterPro" id="IPR042099">
    <property type="entry name" value="ANL_N_sf"/>
</dbReference>
<dbReference type="InterPro" id="IPR025110">
    <property type="entry name" value="AMP-bd_C"/>
</dbReference>
<dbReference type="GO" id="GO:0072330">
    <property type="term" value="P:monocarboxylic acid biosynthetic process"/>
    <property type="evidence" value="ECO:0007669"/>
    <property type="project" value="UniProtKB-ARBA"/>
</dbReference>
<feature type="domain" description="Carrier" evidence="5">
    <location>
        <begin position="527"/>
        <end position="602"/>
    </location>
</feature>
<feature type="domain" description="Carrier" evidence="5">
    <location>
        <begin position="1570"/>
        <end position="1645"/>
    </location>
</feature>
<dbReference type="GO" id="GO:0005737">
    <property type="term" value="C:cytoplasm"/>
    <property type="evidence" value="ECO:0007669"/>
    <property type="project" value="TreeGrafter"/>
</dbReference>
<accession>A0A4R2JL01</accession>
<dbReference type="GO" id="GO:0003824">
    <property type="term" value="F:catalytic activity"/>
    <property type="evidence" value="ECO:0007669"/>
    <property type="project" value="InterPro"/>
</dbReference>
<dbReference type="SMART" id="SM00823">
    <property type="entry name" value="PKS_PP"/>
    <property type="match status" value="2"/>
</dbReference>
<dbReference type="InterPro" id="IPR036736">
    <property type="entry name" value="ACP-like_sf"/>
</dbReference>
<keyword evidence="7" id="KW-1185">Reference proteome</keyword>
<dbReference type="Gene3D" id="2.30.38.10">
    <property type="entry name" value="Luciferase, Domain 3"/>
    <property type="match status" value="1"/>
</dbReference>
<dbReference type="Pfam" id="PF00550">
    <property type="entry name" value="PP-binding"/>
    <property type="match status" value="2"/>
</dbReference>
<evidence type="ECO:0000259" key="5">
    <source>
        <dbReference type="PROSITE" id="PS50075"/>
    </source>
</evidence>
<evidence type="ECO:0000256" key="3">
    <source>
        <dbReference type="ARBA" id="ARBA00022553"/>
    </source>
</evidence>
<comment type="cofactor">
    <cofactor evidence="1">
        <name>pantetheine 4'-phosphate</name>
        <dbReference type="ChEBI" id="CHEBI:47942"/>
    </cofactor>
</comment>
<keyword evidence="2" id="KW-0596">Phosphopantetheine</keyword>
<evidence type="ECO:0000256" key="1">
    <source>
        <dbReference type="ARBA" id="ARBA00001957"/>
    </source>
</evidence>
<proteinExistence type="predicted"/>
<dbReference type="InterPro" id="IPR001242">
    <property type="entry name" value="Condensation_dom"/>
</dbReference>
<feature type="region of interest" description="Disordered" evidence="4">
    <location>
        <begin position="513"/>
        <end position="532"/>
    </location>
</feature>
<dbReference type="GO" id="GO:0008610">
    <property type="term" value="P:lipid biosynthetic process"/>
    <property type="evidence" value="ECO:0007669"/>
    <property type="project" value="UniProtKB-ARBA"/>
</dbReference>
<dbReference type="Gene3D" id="3.30.559.30">
    <property type="entry name" value="Nonribosomal peptide synthetase, condensation domain"/>
    <property type="match status" value="1"/>
</dbReference>
<name>A0A4R2JL01_9PSEU</name>
<comment type="caution">
    <text evidence="6">The sequence shown here is derived from an EMBL/GenBank/DDBJ whole genome shotgun (WGS) entry which is preliminary data.</text>
</comment>
<dbReference type="InterPro" id="IPR023213">
    <property type="entry name" value="CAT-like_dom_sf"/>
</dbReference>
<dbReference type="FunFam" id="1.10.1200.10:FF:000016">
    <property type="entry name" value="Non-ribosomal peptide synthase"/>
    <property type="match status" value="1"/>
</dbReference>
<dbReference type="Gene3D" id="3.30.559.10">
    <property type="entry name" value="Chloramphenicol acetyltransferase-like domain"/>
    <property type="match status" value="1"/>
</dbReference>
<dbReference type="NCBIfam" id="TIGR01733">
    <property type="entry name" value="AA-adenyl-dom"/>
    <property type="match status" value="2"/>
</dbReference>
<sequence>MADGRPQSAERPLNGPSPEGLFLAQAAGFPHRTAVTDGELQYTYQELEQWSWRLAQALGRSPSWRPAPVAVLTRSAIRGVVAMLAILRAGGTFVVLDEDSPAARLVEQLDDISPALVLHETSAEVRNTVLEWCRSAGAIALSFDACDEARPSQDTRVPTPSSQPAYIAYTSGSTGRPKGIVMPRPALAQFLTAWTNRIGIEPGDRVAQWAPQSYDAAYAEIFGALAVGATLCCPGPHDRRDAAGVREWLDESGVTVFQTVPSFLAELVEAGRPGGRSDLRLLLVAGEALATALASECRRQWPQVRLFNLYGPSESILATVMPVDDSPAGDSVPVGTALDRRTLTVLDDDGVPCPAGTVGEIFIGSEHLALGYWRRPAETAAAFLPDPAGRGRRRYRTGDLGRIRADGVLEFTGRRDLQVKIRGRRAELTEVEAAIRRYPGVADAAVTAVTTGAVVTGLAAHVVPARTGARPDMLQLRHFLAGTLPGHLVPTAFSALASLPRTRNGKVDRSALARIQSPAVGDGSPQPPRSDAERQVAAVFAEILGVDEVGSRSNFFVLGGHSLSAARVASRLRTRLGVKVTVRTVLEFPTVAELAARLESPEEPAVGTVRPAPATRRPLSFEQQRLWFLSELYPDSTAYNMVLALRVHGSLELSALDDAFALLVRRHEVLRMRVEVVDGEPWSANDTQPVLHHVNRRDVPFGQRESVLVRLAADEASVPFRLATGPVMRARVVQFADDDHALVFVVHHIAVDAESFQILRRELSELYEACRSRRAARIPDLTEQYADYASWQREALPEALATEQLAYWRGQLAGLLALELPMARPRPHEPAGPGASHRFVLPSDLTDRLRVVGITAGTTLFVTLLTAYVTVLSRYSGQSDITVGVPVSRRHRPADEDLIGCYVNTLVFRADLSGDPGFLDLLARTRRVALDAYGHQDLPLDKLVEHLAPERDVRRNPLFQTMFEVRSAQDEHARLGDLPAERVPVDLPVSIVDLSVTLTDAGPDGMRGVVHYRADLLDRPVVESFARHYVTLLGGLADDAARPVSRLRLLDPDERIALATEATWPEPVTPPLGRLHELFEAQVARTPDAPAVVHGSERLTYQELDSRADMLASHLRALGTGPERPVGLLLERGIQLVTGMLGILKAGGGYVPLDLGDPASRLAGIVADSDIRLVVTQDDLADRVPGVATLTVPVDGWTGEPARPAAGTMAYLISTSGSTGRPKAVVVDHDSITRFVAGTVDFFGITPADRVYQFATTTFDTHAEEIHPALCGGACLIMRGPDAALSVRQLLDDVAFHRVTVLNLPTAYWHELCSWLEHERQRLPASVRLVVIGGESALPHALAVWRRLAGSTVRLLNTYGPTEATVATVAADLTEDDSRTVPIGRPLPGVVARVLDGDMEPVPAGLFGELYLGGRCLARGYLGQPAATARNFVPDPFAPGRLFRTGDVARRRADGLLELRGRTDTQVKIRGYRAELGEIENALRGHPGIGDAVVGVAGSSLVAYVVAAPDTSLNADELRVFLADRLPRYMLPADFVALPRLPLTPHGKVDRHRLAGLGGDRLARPGARVAPRSPVEAAVAEVWGQVLGRDDFGVEDNLFDLGAHSLMLMKVAARIRRRFGVDIPVRTYFERQTVAALTPYVVDAVAAKVARLPDAEVRRLLTGRSPE</sequence>
<dbReference type="Pfam" id="PF13193">
    <property type="entry name" value="AMP-binding_C"/>
    <property type="match status" value="2"/>
</dbReference>
<protein>
    <submittedName>
        <fullName evidence="6">Amino acid adenylation domain-containing protein</fullName>
    </submittedName>
</protein>
<dbReference type="EMBL" id="SLWS01000008">
    <property type="protein sequence ID" value="TCO54855.1"/>
    <property type="molecule type" value="Genomic_DNA"/>
</dbReference>
<dbReference type="InterPro" id="IPR020806">
    <property type="entry name" value="PKS_PP-bd"/>
</dbReference>
<dbReference type="InterPro" id="IPR000873">
    <property type="entry name" value="AMP-dep_synth/lig_dom"/>
</dbReference>
<dbReference type="SUPFAM" id="SSF47336">
    <property type="entry name" value="ACP-like"/>
    <property type="match status" value="2"/>
</dbReference>
<dbReference type="Proteomes" id="UP000295680">
    <property type="component" value="Unassembled WGS sequence"/>
</dbReference>
<dbReference type="InterPro" id="IPR006162">
    <property type="entry name" value="Ppantetheine_attach_site"/>
</dbReference>
<dbReference type="GO" id="GO:0043041">
    <property type="term" value="P:amino acid activation for nonribosomal peptide biosynthetic process"/>
    <property type="evidence" value="ECO:0007669"/>
    <property type="project" value="TreeGrafter"/>
</dbReference>
<dbReference type="CDD" id="cd19531">
    <property type="entry name" value="LCL_NRPS-like"/>
    <property type="match status" value="1"/>
</dbReference>
<keyword evidence="3" id="KW-0597">Phosphoprotein</keyword>
<dbReference type="Gene3D" id="1.10.1200.10">
    <property type="entry name" value="ACP-like"/>
    <property type="match status" value="2"/>
</dbReference>
<dbReference type="InterPro" id="IPR045851">
    <property type="entry name" value="AMP-bd_C_sf"/>
</dbReference>
<dbReference type="Gene3D" id="3.30.300.30">
    <property type="match status" value="2"/>
</dbReference>
<dbReference type="RefSeq" id="WP_165960764.1">
    <property type="nucleotide sequence ID" value="NZ_SLWS01000008.1"/>
</dbReference>
<dbReference type="InterPro" id="IPR010071">
    <property type="entry name" value="AA_adenyl_dom"/>
</dbReference>
<dbReference type="GO" id="GO:0031177">
    <property type="term" value="F:phosphopantetheine binding"/>
    <property type="evidence" value="ECO:0007669"/>
    <property type="project" value="InterPro"/>
</dbReference>
<evidence type="ECO:0000313" key="6">
    <source>
        <dbReference type="EMBL" id="TCO54855.1"/>
    </source>
</evidence>
<reference evidence="6 7" key="1">
    <citation type="submission" date="2019-03" db="EMBL/GenBank/DDBJ databases">
        <title>Genomic Encyclopedia of Type Strains, Phase IV (KMG-IV): sequencing the most valuable type-strain genomes for metagenomic binning, comparative biology and taxonomic classification.</title>
        <authorList>
            <person name="Goeker M."/>
        </authorList>
    </citation>
    <scope>NUCLEOTIDE SEQUENCE [LARGE SCALE GENOMIC DNA]</scope>
    <source>
        <strain evidence="6 7">DSM 45934</strain>
    </source>
</reference>
<dbReference type="InterPro" id="IPR009081">
    <property type="entry name" value="PP-bd_ACP"/>
</dbReference>
<evidence type="ECO:0000256" key="2">
    <source>
        <dbReference type="ARBA" id="ARBA00022450"/>
    </source>
</evidence>
<dbReference type="PROSITE" id="PS00012">
    <property type="entry name" value="PHOSPHOPANTETHEINE"/>
    <property type="match status" value="1"/>
</dbReference>
<dbReference type="CDD" id="cd05930">
    <property type="entry name" value="A_NRPS"/>
    <property type="match status" value="2"/>
</dbReference>
<dbReference type="Gene3D" id="3.40.50.12780">
    <property type="entry name" value="N-terminal domain of ligase-like"/>
    <property type="match status" value="1"/>
</dbReference>
<gene>
    <name evidence="6" type="ORF">EV192_108143</name>
</gene>
<evidence type="ECO:0000256" key="4">
    <source>
        <dbReference type="SAM" id="MobiDB-lite"/>
    </source>
</evidence>
<dbReference type="PROSITE" id="PS00455">
    <property type="entry name" value="AMP_BINDING"/>
    <property type="match status" value="1"/>
</dbReference>
<dbReference type="InterPro" id="IPR020845">
    <property type="entry name" value="AMP-binding_CS"/>
</dbReference>
<dbReference type="PANTHER" id="PTHR45527">
    <property type="entry name" value="NONRIBOSOMAL PEPTIDE SYNTHETASE"/>
    <property type="match status" value="1"/>
</dbReference>